<evidence type="ECO:0000256" key="5">
    <source>
        <dbReference type="ARBA" id="ARBA00022670"/>
    </source>
</evidence>
<protein>
    <submittedName>
        <fullName evidence="15">Site-2 protease family protein</fullName>
    </submittedName>
</protein>
<comment type="cofactor">
    <cofactor evidence="1">
        <name>Zn(2+)</name>
        <dbReference type="ChEBI" id="CHEBI:29105"/>
    </cofactor>
</comment>
<reference evidence="15 16" key="1">
    <citation type="submission" date="2018-04" db="EMBL/GenBank/DDBJ databases">
        <title>Novel species isolated from glacier.</title>
        <authorList>
            <person name="Liu Q."/>
            <person name="Xin Y.-H."/>
        </authorList>
    </citation>
    <scope>NUCLEOTIDE SEQUENCE [LARGE SCALE GENOMIC DNA]</scope>
    <source>
        <strain evidence="15 16">GT1R17</strain>
    </source>
</reference>
<evidence type="ECO:0000256" key="9">
    <source>
        <dbReference type="ARBA" id="ARBA00022833"/>
    </source>
</evidence>
<dbReference type="GO" id="GO:0006508">
    <property type="term" value="P:proteolysis"/>
    <property type="evidence" value="ECO:0007669"/>
    <property type="project" value="UniProtKB-KW"/>
</dbReference>
<dbReference type="GO" id="GO:0005886">
    <property type="term" value="C:plasma membrane"/>
    <property type="evidence" value="ECO:0007669"/>
    <property type="project" value="UniProtKB-SubCell"/>
</dbReference>
<dbReference type="InterPro" id="IPR052348">
    <property type="entry name" value="Metallopeptidase_M50B"/>
</dbReference>
<evidence type="ECO:0000256" key="8">
    <source>
        <dbReference type="ARBA" id="ARBA00022801"/>
    </source>
</evidence>
<evidence type="ECO:0000256" key="11">
    <source>
        <dbReference type="ARBA" id="ARBA00023049"/>
    </source>
</evidence>
<evidence type="ECO:0000256" key="4">
    <source>
        <dbReference type="ARBA" id="ARBA00022475"/>
    </source>
</evidence>
<evidence type="ECO:0000256" key="12">
    <source>
        <dbReference type="ARBA" id="ARBA00023136"/>
    </source>
</evidence>
<dbReference type="PANTHER" id="PTHR35864:SF1">
    <property type="entry name" value="ZINC METALLOPROTEASE YWHC-RELATED"/>
    <property type="match status" value="1"/>
</dbReference>
<dbReference type="PANTHER" id="PTHR35864">
    <property type="entry name" value="ZINC METALLOPROTEASE MJ0611-RELATED"/>
    <property type="match status" value="1"/>
</dbReference>
<keyword evidence="9" id="KW-0862">Zinc</keyword>
<evidence type="ECO:0000256" key="6">
    <source>
        <dbReference type="ARBA" id="ARBA00022692"/>
    </source>
</evidence>
<accession>A0A2T5MES3</accession>
<feature type="transmembrane region" description="Helical" evidence="13">
    <location>
        <begin position="96"/>
        <end position="117"/>
    </location>
</feature>
<keyword evidence="6 13" id="KW-0812">Transmembrane</keyword>
<evidence type="ECO:0000256" key="7">
    <source>
        <dbReference type="ARBA" id="ARBA00022723"/>
    </source>
</evidence>
<feature type="transmembrane region" description="Helical" evidence="13">
    <location>
        <begin position="183"/>
        <end position="202"/>
    </location>
</feature>
<feature type="transmembrane region" description="Helical" evidence="13">
    <location>
        <begin position="55"/>
        <end position="76"/>
    </location>
</feature>
<evidence type="ECO:0000256" key="10">
    <source>
        <dbReference type="ARBA" id="ARBA00022989"/>
    </source>
</evidence>
<keyword evidence="16" id="KW-1185">Reference proteome</keyword>
<dbReference type="Pfam" id="PF02163">
    <property type="entry name" value="Peptidase_M50"/>
    <property type="match status" value="1"/>
</dbReference>
<keyword evidence="8" id="KW-0378">Hydrolase</keyword>
<keyword evidence="4" id="KW-1003">Cell membrane</keyword>
<evidence type="ECO:0000256" key="1">
    <source>
        <dbReference type="ARBA" id="ARBA00001947"/>
    </source>
</evidence>
<dbReference type="GO" id="GO:0008237">
    <property type="term" value="F:metallopeptidase activity"/>
    <property type="evidence" value="ECO:0007669"/>
    <property type="project" value="UniProtKB-KW"/>
</dbReference>
<evidence type="ECO:0000313" key="16">
    <source>
        <dbReference type="Proteomes" id="UP000244248"/>
    </source>
</evidence>
<dbReference type="OrthoDB" id="9800627at2"/>
<gene>
    <name evidence="15" type="ORF">CJD38_12330</name>
</gene>
<feature type="transmembrane region" description="Helical" evidence="13">
    <location>
        <begin position="129"/>
        <end position="154"/>
    </location>
</feature>
<organism evidence="15 16">
    <name type="scientific">Stenotrophobium rhamnosiphilum</name>
    <dbReference type="NCBI Taxonomy" id="2029166"/>
    <lineage>
        <taxon>Bacteria</taxon>
        <taxon>Pseudomonadati</taxon>
        <taxon>Pseudomonadota</taxon>
        <taxon>Gammaproteobacteria</taxon>
        <taxon>Nevskiales</taxon>
        <taxon>Nevskiaceae</taxon>
        <taxon>Stenotrophobium</taxon>
    </lineage>
</organism>
<dbReference type="InterPro" id="IPR008915">
    <property type="entry name" value="Peptidase_M50"/>
</dbReference>
<keyword evidence="12 13" id="KW-0472">Membrane</keyword>
<name>A0A2T5MES3_9GAMM</name>
<evidence type="ECO:0000256" key="2">
    <source>
        <dbReference type="ARBA" id="ARBA00004651"/>
    </source>
</evidence>
<feature type="domain" description="Peptidase M50" evidence="14">
    <location>
        <begin position="134"/>
        <end position="191"/>
    </location>
</feature>
<sequence length="225" mass="24291">MTPDLVSLVQKIAIWAIPVLFAITLHEVAHGWAARALGDRTAEMLGRMSLNPIKHIDPMGTLLVPAIMLMLGGFLFGWAKPVPIGIRNLRNPRRDFALVALAGPMSNLVMAIGWGILAKIAISMNPQEGVWLGVLLMARAGIIINLVLMVLNLLPFPPLDGGRVLAGLLPEPQARVLDRIEPYGLVILIVLMVTGILSKIMIWPLMLSGDALSTVLGLQGLPLFN</sequence>
<evidence type="ECO:0000313" key="15">
    <source>
        <dbReference type="EMBL" id="PTU31073.1"/>
    </source>
</evidence>
<proteinExistence type="inferred from homology"/>
<feature type="transmembrane region" description="Helical" evidence="13">
    <location>
        <begin position="12"/>
        <end position="34"/>
    </location>
</feature>
<keyword evidence="7" id="KW-0479">Metal-binding</keyword>
<dbReference type="AlphaFoldDB" id="A0A2T5MES3"/>
<dbReference type="RefSeq" id="WP_107940659.1">
    <property type="nucleotide sequence ID" value="NZ_QANS01000004.1"/>
</dbReference>
<dbReference type="Proteomes" id="UP000244248">
    <property type="component" value="Unassembled WGS sequence"/>
</dbReference>
<comment type="caution">
    <text evidence="15">The sequence shown here is derived from an EMBL/GenBank/DDBJ whole genome shotgun (WGS) entry which is preliminary data.</text>
</comment>
<comment type="subcellular location">
    <subcellularLocation>
        <location evidence="2">Cell membrane</location>
        <topology evidence="2">Multi-pass membrane protein</topology>
    </subcellularLocation>
</comment>
<keyword evidence="5 15" id="KW-0645">Protease</keyword>
<dbReference type="GO" id="GO:0046872">
    <property type="term" value="F:metal ion binding"/>
    <property type="evidence" value="ECO:0007669"/>
    <property type="project" value="UniProtKB-KW"/>
</dbReference>
<evidence type="ECO:0000259" key="14">
    <source>
        <dbReference type="Pfam" id="PF02163"/>
    </source>
</evidence>
<comment type="similarity">
    <text evidence="3">Belongs to the peptidase M50B family.</text>
</comment>
<keyword evidence="10 13" id="KW-1133">Transmembrane helix</keyword>
<evidence type="ECO:0000256" key="3">
    <source>
        <dbReference type="ARBA" id="ARBA00007931"/>
    </source>
</evidence>
<dbReference type="CDD" id="cd06158">
    <property type="entry name" value="S2P-M50_like_1"/>
    <property type="match status" value="1"/>
</dbReference>
<dbReference type="InterPro" id="IPR044537">
    <property type="entry name" value="Rip2-like"/>
</dbReference>
<keyword evidence="11" id="KW-0482">Metalloprotease</keyword>
<evidence type="ECO:0000256" key="13">
    <source>
        <dbReference type="SAM" id="Phobius"/>
    </source>
</evidence>
<dbReference type="EMBL" id="QANS01000004">
    <property type="protein sequence ID" value="PTU31073.1"/>
    <property type="molecule type" value="Genomic_DNA"/>
</dbReference>